<sequence length="193" mass="21939">MISLSAPADSDHPQIFYTPEEFTDVVQHLNSSFTCPMALTADATDYLFQISNRHPAAAQELMRYIYSAYQPRIKHGEILTVAQYHVVEALENHATLFNSLNTYPIYRSFPSADRLTPQAVGVLRDTLLYKSIPCDLNQPGVRLCYEQGWLHSEPADPTKPEDLVCVLPSKLHERFVEFSLEARTPGFFVHRNP</sequence>
<dbReference type="STRING" id="1160497.A0A1L9VGX5"/>
<dbReference type="EMBL" id="KV878900">
    <property type="protein sequence ID" value="OJJ83102.1"/>
    <property type="molecule type" value="Genomic_DNA"/>
</dbReference>
<protein>
    <submittedName>
        <fullName evidence="1">Uncharacterized protein</fullName>
    </submittedName>
</protein>
<reference evidence="2" key="1">
    <citation type="journal article" date="2017" name="Genome Biol.">
        <title>Comparative genomics reveals high biological diversity and specific adaptations in the industrially and medically important fungal genus Aspergillus.</title>
        <authorList>
            <person name="de Vries R.P."/>
            <person name="Riley R."/>
            <person name="Wiebenga A."/>
            <person name="Aguilar-Osorio G."/>
            <person name="Amillis S."/>
            <person name="Uchima C.A."/>
            <person name="Anderluh G."/>
            <person name="Asadollahi M."/>
            <person name="Askin M."/>
            <person name="Barry K."/>
            <person name="Battaglia E."/>
            <person name="Bayram O."/>
            <person name="Benocci T."/>
            <person name="Braus-Stromeyer S.A."/>
            <person name="Caldana C."/>
            <person name="Canovas D."/>
            <person name="Cerqueira G.C."/>
            <person name="Chen F."/>
            <person name="Chen W."/>
            <person name="Choi C."/>
            <person name="Clum A."/>
            <person name="Dos Santos R.A."/>
            <person name="Damasio A.R."/>
            <person name="Diallinas G."/>
            <person name="Emri T."/>
            <person name="Fekete E."/>
            <person name="Flipphi M."/>
            <person name="Freyberg S."/>
            <person name="Gallo A."/>
            <person name="Gournas C."/>
            <person name="Habgood R."/>
            <person name="Hainaut M."/>
            <person name="Harispe M.L."/>
            <person name="Henrissat B."/>
            <person name="Hilden K.S."/>
            <person name="Hope R."/>
            <person name="Hossain A."/>
            <person name="Karabika E."/>
            <person name="Karaffa L."/>
            <person name="Karanyi Z."/>
            <person name="Krasevec N."/>
            <person name="Kuo A."/>
            <person name="Kusch H."/>
            <person name="LaButti K."/>
            <person name="Lagendijk E.L."/>
            <person name="Lapidus A."/>
            <person name="Levasseur A."/>
            <person name="Lindquist E."/>
            <person name="Lipzen A."/>
            <person name="Logrieco A.F."/>
            <person name="MacCabe A."/>
            <person name="Maekelae M.R."/>
            <person name="Malavazi I."/>
            <person name="Melin P."/>
            <person name="Meyer V."/>
            <person name="Mielnichuk N."/>
            <person name="Miskei M."/>
            <person name="Molnar A.P."/>
            <person name="Mule G."/>
            <person name="Ngan C.Y."/>
            <person name="Orejas M."/>
            <person name="Orosz E."/>
            <person name="Ouedraogo J.P."/>
            <person name="Overkamp K.M."/>
            <person name="Park H.-S."/>
            <person name="Perrone G."/>
            <person name="Piumi F."/>
            <person name="Punt P.J."/>
            <person name="Ram A.F."/>
            <person name="Ramon A."/>
            <person name="Rauscher S."/>
            <person name="Record E."/>
            <person name="Riano-Pachon D.M."/>
            <person name="Robert V."/>
            <person name="Roehrig J."/>
            <person name="Ruller R."/>
            <person name="Salamov A."/>
            <person name="Salih N.S."/>
            <person name="Samson R.A."/>
            <person name="Sandor E."/>
            <person name="Sanguinetti M."/>
            <person name="Schuetze T."/>
            <person name="Sepcic K."/>
            <person name="Shelest E."/>
            <person name="Sherlock G."/>
            <person name="Sophianopoulou V."/>
            <person name="Squina F.M."/>
            <person name="Sun H."/>
            <person name="Susca A."/>
            <person name="Todd R.B."/>
            <person name="Tsang A."/>
            <person name="Unkles S.E."/>
            <person name="van de Wiele N."/>
            <person name="van Rossen-Uffink D."/>
            <person name="Oliveira J.V."/>
            <person name="Vesth T.C."/>
            <person name="Visser J."/>
            <person name="Yu J.-H."/>
            <person name="Zhou M."/>
            <person name="Andersen M.R."/>
            <person name="Archer D.B."/>
            <person name="Baker S.E."/>
            <person name="Benoit I."/>
            <person name="Brakhage A.A."/>
            <person name="Braus G.H."/>
            <person name="Fischer R."/>
            <person name="Frisvad J.C."/>
            <person name="Goldman G.H."/>
            <person name="Houbraken J."/>
            <person name="Oakley B."/>
            <person name="Pocsi I."/>
            <person name="Scazzocchio C."/>
            <person name="Seiboth B."/>
            <person name="vanKuyk P.A."/>
            <person name="Wortman J."/>
            <person name="Dyer P.S."/>
            <person name="Grigoriev I.V."/>
        </authorList>
    </citation>
    <scope>NUCLEOTIDE SEQUENCE [LARGE SCALE GENOMIC DNA]</scope>
    <source>
        <strain evidence="2">CBS 516.65</strain>
    </source>
</reference>
<organism evidence="1 2">
    <name type="scientific">Aspergillus glaucus CBS 516.65</name>
    <dbReference type="NCBI Taxonomy" id="1160497"/>
    <lineage>
        <taxon>Eukaryota</taxon>
        <taxon>Fungi</taxon>
        <taxon>Dikarya</taxon>
        <taxon>Ascomycota</taxon>
        <taxon>Pezizomycotina</taxon>
        <taxon>Eurotiomycetes</taxon>
        <taxon>Eurotiomycetidae</taxon>
        <taxon>Eurotiales</taxon>
        <taxon>Aspergillaceae</taxon>
        <taxon>Aspergillus</taxon>
        <taxon>Aspergillus subgen. Aspergillus</taxon>
    </lineage>
</organism>
<evidence type="ECO:0000313" key="1">
    <source>
        <dbReference type="EMBL" id="OJJ83102.1"/>
    </source>
</evidence>
<name>A0A1L9VGX5_ASPGL</name>
<dbReference type="GeneID" id="34462603"/>
<dbReference type="VEuPathDB" id="FungiDB:ASPGLDRAFT_459160"/>
<dbReference type="OrthoDB" id="2364732at2759"/>
<dbReference type="AlphaFoldDB" id="A0A1L9VGX5"/>
<gene>
    <name evidence="1" type="ORF">ASPGLDRAFT_459160</name>
</gene>
<evidence type="ECO:0000313" key="2">
    <source>
        <dbReference type="Proteomes" id="UP000184300"/>
    </source>
</evidence>
<keyword evidence="2" id="KW-1185">Reference proteome</keyword>
<proteinExistence type="predicted"/>
<dbReference type="Proteomes" id="UP000184300">
    <property type="component" value="Unassembled WGS sequence"/>
</dbReference>
<dbReference type="RefSeq" id="XP_022399800.1">
    <property type="nucleotide sequence ID" value="XM_022546342.1"/>
</dbReference>
<accession>A0A1L9VGX5</accession>